<reference evidence="2 3" key="1">
    <citation type="submission" date="2021-01" db="EMBL/GenBank/DDBJ databases">
        <title>Whole genome shotgun sequence of Plantactinospora mayteni NBRC 109088.</title>
        <authorList>
            <person name="Komaki H."/>
            <person name="Tamura T."/>
        </authorList>
    </citation>
    <scope>NUCLEOTIDE SEQUENCE [LARGE SCALE GENOMIC DNA]</scope>
    <source>
        <strain evidence="2 3">NBRC 109088</strain>
    </source>
</reference>
<evidence type="ECO:0000313" key="2">
    <source>
        <dbReference type="EMBL" id="GIH01755.1"/>
    </source>
</evidence>
<protein>
    <recommendedName>
        <fullName evidence="4">DUF2975 domain-containing protein</fullName>
    </recommendedName>
</protein>
<keyword evidence="1" id="KW-1133">Transmembrane helix</keyword>
<sequence length="198" mass="20745">MGLRRPDWLAELQGLVAVALVVLAGIVVFNVVALVAGGGVVARVPAESVAGIAGVTDGLRPGVVVDGDVEVLVADPTPGQLVVYQLTALPAFAVGAAVLGLLWSALRRARREDPFAEGTVRRLRLIGWVALVGGTTAQLVQLIASLELTARLTADRAWSTTLDLAQTGLFLLVGFGFFAVAEILRRGLTMRTELETLV</sequence>
<evidence type="ECO:0000256" key="1">
    <source>
        <dbReference type="SAM" id="Phobius"/>
    </source>
</evidence>
<dbReference type="InterPro" id="IPR021354">
    <property type="entry name" value="DUF2975"/>
</dbReference>
<evidence type="ECO:0000313" key="3">
    <source>
        <dbReference type="Proteomes" id="UP000621500"/>
    </source>
</evidence>
<accession>A0ABQ4F4B1</accession>
<name>A0ABQ4F4B1_9ACTN</name>
<organism evidence="2 3">
    <name type="scientific">Plantactinospora mayteni</name>
    <dbReference type="NCBI Taxonomy" id="566021"/>
    <lineage>
        <taxon>Bacteria</taxon>
        <taxon>Bacillati</taxon>
        <taxon>Actinomycetota</taxon>
        <taxon>Actinomycetes</taxon>
        <taxon>Micromonosporales</taxon>
        <taxon>Micromonosporaceae</taxon>
        <taxon>Plantactinospora</taxon>
    </lineage>
</organism>
<feature type="transmembrane region" description="Helical" evidence="1">
    <location>
        <begin position="125"/>
        <end position="144"/>
    </location>
</feature>
<proteinExistence type="predicted"/>
<keyword evidence="1" id="KW-0472">Membrane</keyword>
<evidence type="ECO:0008006" key="4">
    <source>
        <dbReference type="Google" id="ProtNLM"/>
    </source>
</evidence>
<dbReference type="Pfam" id="PF11188">
    <property type="entry name" value="DUF2975"/>
    <property type="match status" value="1"/>
</dbReference>
<feature type="transmembrane region" description="Helical" evidence="1">
    <location>
        <begin position="82"/>
        <end position="104"/>
    </location>
</feature>
<dbReference type="Proteomes" id="UP000621500">
    <property type="component" value="Unassembled WGS sequence"/>
</dbReference>
<comment type="caution">
    <text evidence="2">The sequence shown here is derived from an EMBL/GenBank/DDBJ whole genome shotgun (WGS) entry which is preliminary data.</text>
</comment>
<gene>
    <name evidence="2" type="ORF">Pma05_83270</name>
</gene>
<dbReference type="EMBL" id="BONX01000083">
    <property type="protein sequence ID" value="GIH01755.1"/>
    <property type="molecule type" value="Genomic_DNA"/>
</dbReference>
<keyword evidence="1" id="KW-0812">Transmembrane</keyword>
<feature type="transmembrane region" description="Helical" evidence="1">
    <location>
        <begin position="12"/>
        <end position="36"/>
    </location>
</feature>
<keyword evidence="3" id="KW-1185">Reference proteome</keyword>
<dbReference type="RefSeq" id="WP_203862977.1">
    <property type="nucleotide sequence ID" value="NZ_BAAAZQ010000009.1"/>
</dbReference>
<feature type="transmembrane region" description="Helical" evidence="1">
    <location>
        <begin position="164"/>
        <end position="184"/>
    </location>
</feature>